<reference evidence="2" key="1">
    <citation type="submission" date="2015-04" db="UniProtKB">
        <authorList>
            <consortium name="EnsemblPlants"/>
        </authorList>
    </citation>
    <scope>IDENTIFICATION</scope>
    <source>
        <strain evidence="2">SL10</strain>
    </source>
</reference>
<keyword evidence="3" id="KW-1185">Reference proteome</keyword>
<dbReference type="EnsemblPlants" id="ONIVA02G06280.2">
    <property type="protein sequence ID" value="ONIVA02G06280.2"/>
    <property type="gene ID" value="ONIVA02G06280"/>
</dbReference>
<dbReference type="AlphaFoldDB" id="A0A0E0G285"/>
<sequence>MINSSPYTPTKYYKISPTPAISTHWKQQQQQQEHPWLVLGHGSRTRGLVAGMGTPGDGGVRGEGRHPNPSGEVGTWIGDGIPRRRRM</sequence>
<dbReference type="Gramene" id="ONIVA02G06280.2">
    <property type="protein sequence ID" value="ONIVA02G06280.2"/>
    <property type="gene ID" value="ONIVA02G06280"/>
</dbReference>
<feature type="region of interest" description="Disordered" evidence="1">
    <location>
        <begin position="46"/>
        <end position="87"/>
    </location>
</feature>
<organism evidence="2">
    <name type="scientific">Oryza nivara</name>
    <name type="common">Indian wild rice</name>
    <name type="synonym">Oryza sativa f. spontanea</name>
    <dbReference type="NCBI Taxonomy" id="4536"/>
    <lineage>
        <taxon>Eukaryota</taxon>
        <taxon>Viridiplantae</taxon>
        <taxon>Streptophyta</taxon>
        <taxon>Embryophyta</taxon>
        <taxon>Tracheophyta</taxon>
        <taxon>Spermatophyta</taxon>
        <taxon>Magnoliopsida</taxon>
        <taxon>Liliopsida</taxon>
        <taxon>Poales</taxon>
        <taxon>Poaceae</taxon>
        <taxon>BOP clade</taxon>
        <taxon>Oryzoideae</taxon>
        <taxon>Oryzeae</taxon>
        <taxon>Oryzinae</taxon>
        <taxon>Oryza</taxon>
    </lineage>
</organism>
<evidence type="ECO:0000313" key="3">
    <source>
        <dbReference type="Proteomes" id="UP000006591"/>
    </source>
</evidence>
<proteinExistence type="predicted"/>
<name>A0A0E0G285_ORYNI</name>
<reference evidence="2" key="2">
    <citation type="submission" date="2018-04" db="EMBL/GenBank/DDBJ databases">
        <title>OnivRS2 (Oryza nivara Reference Sequence Version 2).</title>
        <authorList>
            <person name="Zhang J."/>
            <person name="Kudrna D."/>
            <person name="Lee S."/>
            <person name="Talag J."/>
            <person name="Rajasekar S."/>
            <person name="Welchert J."/>
            <person name="Hsing Y.-I."/>
            <person name="Wing R.A."/>
        </authorList>
    </citation>
    <scope>NUCLEOTIDE SEQUENCE [LARGE SCALE GENOMIC DNA]</scope>
    <source>
        <strain evidence="2">SL10</strain>
    </source>
</reference>
<accession>A0A0E0G285</accession>
<evidence type="ECO:0000313" key="2">
    <source>
        <dbReference type="EnsemblPlants" id="ONIVA02G06280.2"/>
    </source>
</evidence>
<evidence type="ECO:0000256" key="1">
    <source>
        <dbReference type="SAM" id="MobiDB-lite"/>
    </source>
</evidence>
<dbReference type="HOGENOM" id="CLU_2487247_0_0_1"/>
<protein>
    <submittedName>
        <fullName evidence="2">Uncharacterized protein</fullName>
    </submittedName>
</protein>
<dbReference type="Proteomes" id="UP000006591">
    <property type="component" value="Chromosome 2"/>
</dbReference>